<dbReference type="RefSeq" id="WP_160613691.1">
    <property type="nucleotide sequence ID" value="NZ_JAUFQM010000001.1"/>
</dbReference>
<proteinExistence type="predicted"/>
<evidence type="ECO:0000313" key="3">
    <source>
        <dbReference type="Proteomes" id="UP000460290"/>
    </source>
</evidence>
<name>A0A844Z740_9SPHN</name>
<evidence type="ECO:0000313" key="2">
    <source>
        <dbReference type="EMBL" id="MXO83324.1"/>
    </source>
</evidence>
<keyword evidence="3" id="KW-1185">Reference proteome</keyword>
<dbReference type="OrthoDB" id="7428387at2"/>
<dbReference type="AlphaFoldDB" id="A0A844Z740"/>
<dbReference type="EMBL" id="WTYZ01000001">
    <property type="protein sequence ID" value="MXO83324.1"/>
    <property type="molecule type" value="Genomic_DNA"/>
</dbReference>
<comment type="caution">
    <text evidence="2">The sequence shown here is derived from an EMBL/GenBank/DDBJ whole genome shotgun (WGS) entry which is preliminary data.</text>
</comment>
<accession>A0A844Z740</accession>
<gene>
    <name evidence="2" type="ORF">GRI35_08105</name>
</gene>
<sequence length="159" mass="16664">MKIGRIFGIFAALAALVSAPVMAQDGQSVALNGDVMVVKTISEDGAEPRTELVEPNLVVPGDRLLFRTNYENTSAELVENFVVTNPLSSAVQLASDTPADQVASVDGGKTFGALSTLTVTEEGGAVRAALASDVTHLRWTLASLEPGESGQITFYAIVR</sequence>
<feature type="chain" id="PRO_5032892079" evidence="1">
    <location>
        <begin position="24"/>
        <end position="159"/>
    </location>
</feature>
<dbReference type="Proteomes" id="UP000460290">
    <property type="component" value="Unassembled WGS sequence"/>
</dbReference>
<protein>
    <submittedName>
        <fullName evidence="2">Uncharacterized protein</fullName>
    </submittedName>
</protein>
<evidence type="ECO:0000256" key="1">
    <source>
        <dbReference type="SAM" id="SignalP"/>
    </source>
</evidence>
<organism evidence="2 3">
    <name type="scientific">Pontixanthobacter aestiaquae</name>
    <dbReference type="NCBI Taxonomy" id="1509367"/>
    <lineage>
        <taxon>Bacteria</taxon>
        <taxon>Pseudomonadati</taxon>
        <taxon>Pseudomonadota</taxon>
        <taxon>Alphaproteobacteria</taxon>
        <taxon>Sphingomonadales</taxon>
        <taxon>Erythrobacteraceae</taxon>
        <taxon>Pontixanthobacter</taxon>
    </lineage>
</organism>
<reference evidence="2 3" key="1">
    <citation type="submission" date="2019-12" db="EMBL/GenBank/DDBJ databases">
        <title>Genomic-based taxomic classification of the family Erythrobacteraceae.</title>
        <authorList>
            <person name="Xu L."/>
        </authorList>
    </citation>
    <scope>NUCLEOTIDE SEQUENCE [LARGE SCALE GENOMIC DNA]</scope>
    <source>
        <strain evidence="2 3">KCTC 42006</strain>
    </source>
</reference>
<keyword evidence="1" id="KW-0732">Signal</keyword>
<feature type="signal peptide" evidence="1">
    <location>
        <begin position="1"/>
        <end position="23"/>
    </location>
</feature>